<protein>
    <recommendedName>
        <fullName evidence="10">Bromo domain-containing protein</fullName>
    </recommendedName>
</protein>
<keyword evidence="7" id="KW-0539">Nucleus</keyword>
<dbReference type="PANTHER" id="PTHR16062:SF20">
    <property type="entry name" value="CHROMATIN STRUCTURE-REMODELING COMPLEX SUBUNIT RSC4"/>
    <property type="match status" value="1"/>
</dbReference>
<evidence type="ECO:0000256" key="8">
    <source>
        <dbReference type="PROSITE-ProRule" id="PRU00035"/>
    </source>
</evidence>
<evidence type="ECO:0000256" key="5">
    <source>
        <dbReference type="ARBA" id="ARBA00023117"/>
    </source>
</evidence>
<dbReference type="InterPro" id="IPR037382">
    <property type="entry name" value="Rsc/polybromo"/>
</dbReference>
<feature type="compositionally biased region" description="Polar residues" evidence="9">
    <location>
        <begin position="340"/>
        <end position="349"/>
    </location>
</feature>
<keyword evidence="2" id="KW-0677">Repeat</keyword>
<dbReference type="SUPFAM" id="SSF47370">
    <property type="entry name" value="Bromodomain"/>
    <property type="match status" value="2"/>
</dbReference>
<dbReference type="OrthoDB" id="6017at2759"/>
<gene>
    <name evidence="11" type="ORF">Egran_03421</name>
</gene>
<evidence type="ECO:0000256" key="2">
    <source>
        <dbReference type="ARBA" id="ARBA00022737"/>
    </source>
</evidence>
<dbReference type="Pfam" id="PF00439">
    <property type="entry name" value="Bromodomain"/>
    <property type="match status" value="2"/>
</dbReference>
<proteinExistence type="predicted"/>
<sequence length="673" mass="73551">MSNKRRGAAAASPDSTSHGLKRRKVSDDFATIETPQTTTEAGLKLLLHIKQSTDKNGRQIATSFLRLPDRRRNPDYYKSIVMPIAINTIEEKLKRHKYPNLTALEGDLKRMVSNAKSYNERSSLIFADAERIRKLLSNSMPKINPAYKNPKYVALPTPLPDEGTNDASNIVPNKQEREPATSPTSTRRTSKSGDSQVARLTPPMEDHSQSEGSFEGDTLREAQDKIMSELIHLKDSNGQEIATPFINKPDRSLYKEYYGVIQHPVSLRSIQKQVRGSDGKNALSKFISFPTWQSFENEVEFIWRNAREFNEDGSEVFMLAGVLEDYFKRRVAEAKRVVRDSTQTNNNGTRRLRLRVGASTPEPPPQRLTLKLPGQKAGVTKEKKPQSGMSVDNESLKRQQDLVKAGSKGQDIRDTPPISRSLRLPPASPTSSAGKGTGPQAQKRRSSASSPARSALATGEAQTLPSPSSAVVPSRENSQESGKPAAVSPGPISSVGSAPRSSIPPMPPPSSITRRHQSNSPCHLNNPAPNPQTGLNNSSNALISNISIFTHPRLKLRHGIHLDVPPSSTACQQGLIIPFHPSHHLLSLRPSVADSTVHRTVKLVVSRGTQTLCMSAPSQESVPGPTYDVQLGPGVTTLDFEVIAGPRGASKCGPPGHGIEYERVTLYLQLLPS</sequence>
<dbReference type="GO" id="GO:0003682">
    <property type="term" value="F:chromatin binding"/>
    <property type="evidence" value="ECO:0007669"/>
    <property type="project" value="TreeGrafter"/>
</dbReference>
<dbReference type="InterPro" id="IPR054551">
    <property type="entry name" value="RSC4_Ig-like"/>
</dbReference>
<organism evidence="11 12">
    <name type="scientific">Elaphomyces granulatus</name>
    <dbReference type="NCBI Taxonomy" id="519963"/>
    <lineage>
        <taxon>Eukaryota</taxon>
        <taxon>Fungi</taxon>
        <taxon>Dikarya</taxon>
        <taxon>Ascomycota</taxon>
        <taxon>Pezizomycotina</taxon>
        <taxon>Eurotiomycetes</taxon>
        <taxon>Eurotiomycetidae</taxon>
        <taxon>Eurotiales</taxon>
        <taxon>Elaphomycetaceae</taxon>
        <taxon>Elaphomyces</taxon>
    </lineage>
</organism>
<dbReference type="EMBL" id="NPHW01003873">
    <property type="protein sequence ID" value="OXV08817.1"/>
    <property type="molecule type" value="Genomic_DNA"/>
</dbReference>
<dbReference type="GO" id="GO:0016586">
    <property type="term" value="C:RSC-type complex"/>
    <property type="evidence" value="ECO:0007669"/>
    <property type="project" value="InterPro"/>
</dbReference>
<evidence type="ECO:0000256" key="4">
    <source>
        <dbReference type="ARBA" id="ARBA00023015"/>
    </source>
</evidence>
<dbReference type="InterPro" id="IPR036427">
    <property type="entry name" value="Bromodomain-like_sf"/>
</dbReference>
<dbReference type="Gene3D" id="1.20.920.10">
    <property type="entry name" value="Bromodomain-like"/>
    <property type="match status" value="2"/>
</dbReference>
<dbReference type="PROSITE" id="PS00633">
    <property type="entry name" value="BROMODOMAIN_1"/>
    <property type="match status" value="1"/>
</dbReference>
<feature type="compositionally biased region" description="Polar residues" evidence="9">
    <location>
        <begin position="460"/>
        <end position="481"/>
    </location>
</feature>
<comment type="caution">
    <text evidence="11">The sequence shown here is derived from an EMBL/GenBank/DDBJ whole genome shotgun (WGS) entry which is preliminary data.</text>
</comment>
<dbReference type="SMART" id="SM00297">
    <property type="entry name" value="BROMO"/>
    <property type="match status" value="2"/>
</dbReference>
<dbReference type="InterPro" id="IPR018359">
    <property type="entry name" value="Bromodomain_CS"/>
</dbReference>
<keyword evidence="12" id="KW-1185">Reference proteome</keyword>
<evidence type="ECO:0000259" key="10">
    <source>
        <dbReference type="PROSITE" id="PS50014"/>
    </source>
</evidence>
<keyword evidence="4" id="KW-0805">Transcription regulation</keyword>
<name>A0A232LYC1_9EURO</name>
<evidence type="ECO:0000256" key="1">
    <source>
        <dbReference type="ARBA" id="ARBA00004123"/>
    </source>
</evidence>
<comment type="subcellular location">
    <subcellularLocation>
        <location evidence="1">Nucleus</location>
    </subcellularLocation>
</comment>
<dbReference type="GO" id="GO:0006368">
    <property type="term" value="P:transcription elongation by RNA polymerase II"/>
    <property type="evidence" value="ECO:0007669"/>
    <property type="project" value="TreeGrafter"/>
</dbReference>
<dbReference type="GO" id="GO:0006338">
    <property type="term" value="P:chromatin remodeling"/>
    <property type="evidence" value="ECO:0007669"/>
    <property type="project" value="InterPro"/>
</dbReference>
<evidence type="ECO:0000256" key="3">
    <source>
        <dbReference type="ARBA" id="ARBA00022853"/>
    </source>
</evidence>
<dbReference type="AlphaFoldDB" id="A0A232LYC1"/>
<dbReference type="Proteomes" id="UP000243515">
    <property type="component" value="Unassembled WGS sequence"/>
</dbReference>
<feature type="region of interest" description="Disordered" evidence="9">
    <location>
        <begin position="338"/>
        <end position="538"/>
    </location>
</feature>
<feature type="region of interest" description="Disordered" evidence="9">
    <location>
        <begin position="154"/>
        <end position="216"/>
    </location>
</feature>
<keyword evidence="5 8" id="KW-0103">Bromodomain</keyword>
<feature type="domain" description="Bromo" evidence="10">
    <location>
        <begin position="237"/>
        <end position="317"/>
    </location>
</feature>
<evidence type="ECO:0000313" key="12">
    <source>
        <dbReference type="Proteomes" id="UP000243515"/>
    </source>
</evidence>
<evidence type="ECO:0000256" key="6">
    <source>
        <dbReference type="ARBA" id="ARBA00023163"/>
    </source>
</evidence>
<dbReference type="PRINTS" id="PR00503">
    <property type="entry name" value="BROMODOMAIN"/>
</dbReference>
<keyword evidence="3" id="KW-0156">Chromatin regulator</keyword>
<dbReference type="PANTHER" id="PTHR16062">
    <property type="entry name" value="SWI/SNF-RELATED"/>
    <property type="match status" value="1"/>
</dbReference>
<dbReference type="CDD" id="cd04369">
    <property type="entry name" value="Bromodomain"/>
    <property type="match status" value="2"/>
</dbReference>
<dbReference type="InterPro" id="IPR001487">
    <property type="entry name" value="Bromodomain"/>
</dbReference>
<dbReference type="Pfam" id="PF22994">
    <property type="entry name" value="RSC4_Ig_like"/>
    <property type="match status" value="1"/>
</dbReference>
<dbReference type="PROSITE" id="PS50014">
    <property type="entry name" value="BROMODOMAIN_2"/>
    <property type="match status" value="2"/>
</dbReference>
<accession>A0A232LYC1</accession>
<evidence type="ECO:0000256" key="7">
    <source>
        <dbReference type="ARBA" id="ARBA00023242"/>
    </source>
</evidence>
<evidence type="ECO:0000256" key="9">
    <source>
        <dbReference type="SAM" id="MobiDB-lite"/>
    </source>
</evidence>
<reference evidence="11 12" key="1">
    <citation type="journal article" date="2015" name="Environ. Microbiol.">
        <title>Metagenome sequence of Elaphomyces granulatus from sporocarp tissue reveals Ascomycota ectomycorrhizal fingerprints of genome expansion and a Proteobacteria-rich microbiome.</title>
        <authorList>
            <person name="Quandt C.A."/>
            <person name="Kohler A."/>
            <person name="Hesse C.N."/>
            <person name="Sharpton T.J."/>
            <person name="Martin F."/>
            <person name="Spatafora J.W."/>
        </authorList>
    </citation>
    <scope>NUCLEOTIDE SEQUENCE [LARGE SCALE GENOMIC DNA]</scope>
    <source>
        <strain evidence="11 12">OSC145934</strain>
    </source>
</reference>
<keyword evidence="6" id="KW-0804">Transcription</keyword>
<feature type="region of interest" description="Disordered" evidence="9">
    <location>
        <begin position="1"/>
        <end position="29"/>
    </location>
</feature>
<evidence type="ECO:0000313" key="11">
    <source>
        <dbReference type="EMBL" id="OXV08817.1"/>
    </source>
</evidence>
<feature type="domain" description="Bromo" evidence="10">
    <location>
        <begin position="56"/>
        <end position="126"/>
    </location>
</feature>